<feature type="domain" description="TM2" evidence="6">
    <location>
        <begin position="26"/>
        <end position="74"/>
    </location>
</feature>
<dbReference type="AlphaFoldDB" id="A0A160H6I8"/>
<evidence type="ECO:0000313" key="11">
    <source>
        <dbReference type="Proteomes" id="UP000224386"/>
    </source>
</evidence>
<dbReference type="InterPro" id="IPR050932">
    <property type="entry name" value="TM2D1-3-like"/>
</dbReference>
<comment type="subcellular location">
    <subcellularLocation>
        <location evidence="1">Membrane</location>
        <topology evidence="1">Multi-pass membrane protein</topology>
    </subcellularLocation>
</comment>
<dbReference type="Proteomes" id="UP000220210">
    <property type="component" value="Unassembled WGS sequence"/>
</dbReference>
<dbReference type="Proteomes" id="UP000225135">
    <property type="component" value="Unassembled WGS sequence"/>
</dbReference>
<evidence type="ECO:0000313" key="12">
    <source>
        <dbReference type="Proteomes" id="UP000225135"/>
    </source>
</evidence>
<dbReference type="PANTHER" id="PTHR21016">
    <property type="entry name" value="BETA-AMYLOID BINDING PROTEIN-RELATED"/>
    <property type="match status" value="1"/>
</dbReference>
<evidence type="ECO:0000259" key="6">
    <source>
        <dbReference type="Pfam" id="PF05154"/>
    </source>
</evidence>
<sequence length="106" mass="12059">MDNLLLKKDLTTDQMVLVTSEFEKKKKSKGLAYLIWFFLGGLGGHRYYARDFGMAIAMTLTLGGLGFWALIDVFFIGSRIGKKNEMLEREIIMKVKKMTASKRLSS</sequence>
<organism evidence="8 11">
    <name type="scientific">Bacillus cereus</name>
    <dbReference type="NCBI Taxonomy" id="1396"/>
    <lineage>
        <taxon>Bacteria</taxon>
        <taxon>Bacillati</taxon>
        <taxon>Bacillota</taxon>
        <taxon>Bacilli</taxon>
        <taxon>Bacillales</taxon>
        <taxon>Bacillaceae</taxon>
        <taxon>Bacillus</taxon>
        <taxon>Bacillus cereus group</taxon>
    </lineage>
</organism>
<dbReference type="Proteomes" id="UP000224386">
    <property type="component" value="Unassembled WGS sequence"/>
</dbReference>
<evidence type="ECO:0000256" key="4">
    <source>
        <dbReference type="ARBA" id="ARBA00023136"/>
    </source>
</evidence>
<dbReference type="RefSeq" id="WP_000369371.1">
    <property type="nucleotide sequence ID" value="NZ_CP011152.1"/>
</dbReference>
<name>A0A160H6I8_BACCE</name>
<dbReference type="InterPro" id="IPR007829">
    <property type="entry name" value="TM2"/>
</dbReference>
<evidence type="ECO:0000313" key="10">
    <source>
        <dbReference type="Proteomes" id="UP000220210"/>
    </source>
</evidence>
<feature type="transmembrane region" description="Helical" evidence="5">
    <location>
        <begin position="30"/>
        <end position="48"/>
    </location>
</feature>
<evidence type="ECO:0000313" key="7">
    <source>
        <dbReference type="EMBL" id="PFF44085.1"/>
    </source>
</evidence>
<protein>
    <submittedName>
        <fullName evidence="8">TM2 domain-containing protein</fullName>
    </submittedName>
</protein>
<gene>
    <name evidence="7" type="ORF">CN357_26085</name>
    <name evidence="9" type="ORF">COI69_25400</name>
    <name evidence="8" type="ORF">COK05_14685</name>
</gene>
<evidence type="ECO:0000313" key="8">
    <source>
        <dbReference type="EMBL" id="PFQ45288.1"/>
    </source>
</evidence>
<proteinExistence type="predicted"/>
<keyword evidence="4 5" id="KW-0472">Membrane</keyword>
<evidence type="ECO:0000256" key="5">
    <source>
        <dbReference type="SAM" id="Phobius"/>
    </source>
</evidence>
<comment type="caution">
    <text evidence="8">The sequence shown here is derived from an EMBL/GenBank/DDBJ whole genome shotgun (WGS) entry which is preliminary data.</text>
</comment>
<keyword evidence="3 5" id="KW-1133">Transmembrane helix</keyword>
<keyword evidence="2 5" id="KW-0812">Transmembrane</keyword>
<dbReference type="EMBL" id="NVAP01000031">
    <property type="protein sequence ID" value="PFQ45288.1"/>
    <property type="molecule type" value="Genomic_DNA"/>
</dbReference>
<evidence type="ECO:0000256" key="2">
    <source>
        <dbReference type="ARBA" id="ARBA00022692"/>
    </source>
</evidence>
<reference evidence="7 10" key="1">
    <citation type="submission" date="2017-09" db="EMBL/GenBank/DDBJ databases">
        <title>Large-scale bioinformatics analysis of Bacillus genomes uncovers conserved roles of natural products in bacterial physiology.</title>
        <authorList>
            <consortium name="Agbiome Team Llc"/>
            <person name="Bleich R.M."/>
            <person name="Kirk G.J."/>
            <person name="Santa Maria K.C."/>
            <person name="Allen S.E."/>
            <person name="Farag S."/>
            <person name="Shank E.A."/>
            <person name="Bowers A."/>
        </authorList>
    </citation>
    <scope>NUCLEOTIDE SEQUENCE [LARGE SCALE GENOMIC DNA]</scope>
    <source>
        <strain evidence="7 10">AFS020204</strain>
    </source>
</reference>
<dbReference type="GO" id="GO:0016020">
    <property type="term" value="C:membrane"/>
    <property type="evidence" value="ECO:0007669"/>
    <property type="project" value="UniProtKB-SubCell"/>
</dbReference>
<feature type="transmembrane region" description="Helical" evidence="5">
    <location>
        <begin position="54"/>
        <end position="76"/>
    </location>
</feature>
<dbReference type="EMBL" id="NUUR01000090">
    <property type="protein sequence ID" value="PHG77340.1"/>
    <property type="molecule type" value="Genomic_DNA"/>
</dbReference>
<dbReference type="Pfam" id="PF05154">
    <property type="entry name" value="TM2"/>
    <property type="match status" value="1"/>
</dbReference>
<evidence type="ECO:0000313" key="9">
    <source>
        <dbReference type="EMBL" id="PHG77340.1"/>
    </source>
</evidence>
<evidence type="ECO:0000256" key="3">
    <source>
        <dbReference type="ARBA" id="ARBA00022989"/>
    </source>
</evidence>
<accession>A0A160H6I8</accession>
<reference evidence="11 12" key="2">
    <citation type="submission" date="2017-09" db="EMBL/GenBank/DDBJ databases">
        <title>Large-scale bioinformatics analysis of Bacillus genomes uncovers conserved roles of natural products in bacterial physiology.</title>
        <authorList>
            <consortium name="Agbiome Team Llc"/>
            <person name="Bleich R.M."/>
            <person name="Grubbs K.J."/>
            <person name="Santa Maria K.C."/>
            <person name="Allen S.E."/>
            <person name="Farag S."/>
            <person name="Shank E.A."/>
            <person name="Bowers A."/>
        </authorList>
    </citation>
    <scope>NUCLEOTIDE SEQUENCE [LARGE SCALE GENOMIC DNA]</scope>
    <source>
        <strain evidence="9 12">AFS029792</strain>
        <strain evidence="8 11">AFS070861</strain>
    </source>
</reference>
<dbReference type="PANTHER" id="PTHR21016:SF25">
    <property type="entry name" value="TM2 DOMAIN-CONTAINING PROTEIN DDB_G0277895-RELATED"/>
    <property type="match status" value="1"/>
</dbReference>
<evidence type="ECO:0000256" key="1">
    <source>
        <dbReference type="ARBA" id="ARBA00004141"/>
    </source>
</evidence>
<dbReference type="EMBL" id="NTSO01000021">
    <property type="protein sequence ID" value="PFF44085.1"/>
    <property type="molecule type" value="Genomic_DNA"/>
</dbReference>